<dbReference type="AlphaFoldDB" id="A0A3S4ZYC3"/>
<proteinExistence type="predicted"/>
<dbReference type="EMBL" id="CAAALY010008194">
    <property type="protein sequence ID" value="VEL10152.1"/>
    <property type="molecule type" value="Genomic_DNA"/>
</dbReference>
<evidence type="ECO:0000313" key="3">
    <source>
        <dbReference type="Proteomes" id="UP000784294"/>
    </source>
</evidence>
<gene>
    <name evidence="2" type="ORF">PXEA_LOCUS3592</name>
</gene>
<reference evidence="2" key="1">
    <citation type="submission" date="2018-11" db="EMBL/GenBank/DDBJ databases">
        <authorList>
            <consortium name="Pathogen Informatics"/>
        </authorList>
    </citation>
    <scope>NUCLEOTIDE SEQUENCE</scope>
</reference>
<organism evidence="2 3">
    <name type="scientific">Protopolystoma xenopodis</name>
    <dbReference type="NCBI Taxonomy" id="117903"/>
    <lineage>
        <taxon>Eukaryota</taxon>
        <taxon>Metazoa</taxon>
        <taxon>Spiralia</taxon>
        <taxon>Lophotrochozoa</taxon>
        <taxon>Platyhelminthes</taxon>
        <taxon>Monogenea</taxon>
        <taxon>Polyopisthocotylea</taxon>
        <taxon>Polystomatidea</taxon>
        <taxon>Polystomatidae</taxon>
        <taxon>Protopolystoma</taxon>
    </lineage>
</organism>
<keyword evidence="3" id="KW-1185">Reference proteome</keyword>
<comment type="caution">
    <text evidence="2">The sequence shown here is derived from an EMBL/GenBank/DDBJ whole genome shotgun (WGS) entry which is preliminary data.</text>
</comment>
<feature type="compositionally biased region" description="Polar residues" evidence="1">
    <location>
        <begin position="64"/>
        <end position="80"/>
    </location>
</feature>
<accession>A0A3S4ZYC3</accession>
<name>A0A3S4ZYC3_9PLAT</name>
<sequence>MLAYREHQRLITQLPAAETCLSKTLDSRRKRTRLILRQTRHRQHHIKRRKHRISSHQRPMRSHVFSTQSQESPLPTSLSGKRTHHPRKLRVPYRIRRSHVGHNLYSHRYHHHQPLRSHHLNDLPRSHLISPFRSPKQTPQPLSEYLTRVFAPPPAEAVQVYRAIRMSAQSLSYEPASLPVDLLGRLLPPVWRPVNNLIVKASAPNSYDPSVPPGRLMKLLDTAQAAAVETCCLLPRTACLEPGTGLLHTSFDIGLALACFHPISFIDHPKMPSSWSGNCYDRRPPVLLLALQVDGTAVNWYDLDGSLIKSVAVPCLPVALFRALLQRVLTGHNLVSRSSTMERVIFTLVPTFASEPLVASQPTVLKQRLQSEVSFDTKLFSPRRSSLTFFTGCLKKTLGRARLSNGGSHAHVPKTSTSESTLLATLLPYFARKLSSVSTKSLNSLSNSWKSFGDSPNFRDSTTHELTEPVTAGLSLLQIDLLSGQHVVCAKLTAPGWAEIFKQASPEFVTRDWVVALLHRHRRLYVGRLGGTDRPDRLVVR</sequence>
<evidence type="ECO:0000256" key="1">
    <source>
        <dbReference type="SAM" id="MobiDB-lite"/>
    </source>
</evidence>
<evidence type="ECO:0000313" key="2">
    <source>
        <dbReference type="EMBL" id="VEL10152.1"/>
    </source>
</evidence>
<dbReference type="Proteomes" id="UP000784294">
    <property type="component" value="Unassembled WGS sequence"/>
</dbReference>
<protein>
    <submittedName>
        <fullName evidence="2">Uncharacterized protein</fullName>
    </submittedName>
</protein>
<feature type="compositionally biased region" description="Basic residues" evidence="1">
    <location>
        <begin position="39"/>
        <end position="61"/>
    </location>
</feature>
<feature type="region of interest" description="Disordered" evidence="1">
    <location>
        <begin position="39"/>
        <end position="87"/>
    </location>
</feature>
<feature type="non-terminal residue" evidence="2">
    <location>
        <position position="541"/>
    </location>
</feature>